<proteinExistence type="predicted"/>
<dbReference type="Proteomes" id="UP000095280">
    <property type="component" value="Unplaced"/>
</dbReference>
<protein>
    <submittedName>
        <fullName evidence="2">Plasma membrane fusion protein PRM1</fullName>
    </submittedName>
</protein>
<evidence type="ECO:0000313" key="1">
    <source>
        <dbReference type="Proteomes" id="UP000095280"/>
    </source>
</evidence>
<name>A0A1I8J1X6_9PLAT</name>
<sequence>MAAAQVTAGLANPLVDLLEPAFNGGILNPLLAWAAGALPDRLSMSDTPAGVLHRVVSADVNRTGSDSLESVLKVWLNGRLHSHLVYFILSGLLLLIWLVACCFLLGVTLRRERHRRARLKRILLKNDDQVDAPDEKSVARQLPRSQYRRFGAMVIRRVRRWTRNRHQRKQTAEVEGATGKNWTKEQLNVQTESNNNHNSSRNGPNNGYDLTDNTDPWSMTESASTQTTTKTSSPGKAAATEVVRAANLSAKTISGRDHRLLAQTSVATLATLLCVALLVAYCTQAGGILALASRERDANSARSIVSATVGHLDRFLTRALVESNRTIIDTFETAYPSVEKLFTDFGTELLELLMADYGIDKLIGHLEYFLTTVNSTVNTMRDIASARETVIKPLQQFSAQLQVHRDSLQDPLSAVCDRFGNLFPTGHCASLVTRLTELRLGINDTKLETDSSVAIVTLLNKMVKLDIDNVQKQVQKAKESLSTGLQAISGVVRQLLNGLVDTVSSQFEQAELSIAVVKAGFDRAARDPDLWDAVETAGQAVLILVILSCIVFLLTCAKCCILLWALARYLRTACRLDRMPSVVVVAVPTQGPAPVELSANSSPLRRSSASSTTSGFSSGGFSSPRWSPRFVDRSVGFTVVEHEDSSGRFSRRRQKLRRLQDREWKGFTYCCSFDCSVAMLVGAIVLLLPLMFSLALFYATGELQVDVCRYLASSSGNRVWDARLDEFTETRLWPLVKDALDQRTGLPISLPARPPGSLIATVRGSCGDPNSTLFSVFGLTGLLNATALLSSNLTQSQFLTGASLIKNQINATDANALIPPELDSLTSVLPQLAGLLDAEDYTDSIAELGKPLLVMPQTDVFIVEVANVVAAALANEPGNSDAVILRHSLAQLNASMQRSAGIKDRLAELRQRFQLLQASRNFTGLTGSLLTALSDVQATLADKQGMLDRVDARFGPCLARHQPLFAAFLDPLASGLLANVGHCDDLRLAVETLSADLCSEAAPKANLAAFLLLLTSCFFAALFGLSWGLLVRVGRHQAAVLQFEIEAAVRHPIEAPAVNASNWMTRKVSPVPEAQSPPVPPPRRHHRERRPHLRLGESEV</sequence>
<keyword evidence="1" id="KW-1185">Reference proteome</keyword>
<accession>A0A1I8J1X6</accession>
<evidence type="ECO:0000313" key="2">
    <source>
        <dbReference type="WBParaSite" id="maker-uti_cns_0045488-snap-gene-1.9-mRNA-1"/>
    </source>
</evidence>
<dbReference type="AlphaFoldDB" id="A0A1I8J1X6"/>
<organism evidence="1 2">
    <name type="scientific">Macrostomum lignano</name>
    <dbReference type="NCBI Taxonomy" id="282301"/>
    <lineage>
        <taxon>Eukaryota</taxon>
        <taxon>Metazoa</taxon>
        <taxon>Spiralia</taxon>
        <taxon>Lophotrochozoa</taxon>
        <taxon>Platyhelminthes</taxon>
        <taxon>Rhabditophora</taxon>
        <taxon>Macrostomorpha</taxon>
        <taxon>Macrostomida</taxon>
        <taxon>Macrostomidae</taxon>
        <taxon>Macrostomum</taxon>
    </lineage>
</organism>
<dbReference type="WBParaSite" id="maker-uti_cns_0045488-snap-gene-1.9-mRNA-1">
    <property type="protein sequence ID" value="maker-uti_cns_0045488-snap-gene-1.9-mRNA-1"/>
    <property type="gene ID" value="maker-uti_cns_0045488-snap-gene-1.9"/>
</dbReference>
<reference evidence="2" key="1">
    <citation type="submission" date="2016-11" db="UniProtKB">
        <authorList>
            <consortium name="WormBaseParasite"/>
        </authorList>
    </citation>
    <scope>IDENTIFICATION</scope>
</reference>